<dbReference type="Proteomes" id="UP000061382">
    <property type="component" value="Chromosome"/>
</dbReference>
<sequence>MSSNKKNHSGEKDNKKGGFIDNTDHKHLTPDDDTPQTPESSYMSSKSGGTTIQDERAVSRTGNNNREGVNASYGDGGDRPRSNPSDNQVDRGK</sequence>
<dbReference type="PATRIC" id="fig|512763.3.peg.2291"/>
<feature type="compositionally biased region" description="Polar residues" evidence="1">
    <location>
        <begin position="35"/>
        <end position="52"/>
    </location>
</feature>
<proteinExistence type="predicted"/>
<accession>A0A0P0C2T9</accession>
<protein>
    <submittedName>
        <fullName evidence="2">Uncharacterized protein</fullName>
    </submittedName>
</protein>
<dbReference type="OrthoDB" id="893986at2"/>
<evidence type="ECO:0000313" key="2">
    <source>
        <dbReference type="EMBL" id="ALI99315.1"/>
    </source>
</evidence>
<feature type="compositionally biased region" description="Basic and acidic residues" evidence="1">
    <location>
        <begin position="8"/>
        <end position="30"/>
    </location>
</feature>
<reference evidence="2 3" key="1">
    <citation type="submission" date="2015-08" db="EMBL/GenBank/DDBJ databases">
        <title>Complete genome sequence of Rufibacter tibetensis strain 1351t, a radiation-resistant bacterium from tibet plateau.</title>
        <authorList>
            <person name="Dai J."/>
        </authorList>
    </citation>
    <scope>NUCLEOTIDE SEQUENCE [LARGE SCALE GENOMIC DNA]</scope>
    <source>
        <strain evidence="2 3">1351</strain>
    </source>
</reference>
<dbReference type="STRING" id="512763.DC20_10410"/>
<evidence type="ECO:0000256" key="1">
    <source>
        <dbReference type="SAM" id="MobiDB-lite"/>
    </source>
</evidence>
<evidence type="ECO:0000313" key="3">
    <source>
        <dbReference type="Proteomes" id="UP000061382"/>
    </source>
</evidence>
<gene>
    <name evidence="2" type="ORF">DC20_10410</name>
</gene>
<dbReference type="KEGG" id="rti:DC20_10410"/>
<dbReference type="RefSeq" id="WP_062543777.1">
    <property type="nucleotide sequence ID" value="NZ_CP012643.1"/>
</dbReference>
<keyword evidence="3" id="KW-1185">Reference proteome</keyword>
<name>A0A0P0C2T9_9BACT</name>
<organism evidence="2 3">
    <name type="scientific">Rufibacter tibetensis</name>
    <dbReference type="NCBI Taxonomy" id="512763"/>
    <lineage>
        <taxon>Bacteria</taxon>
        <taxon>Pseudomonadati</taxon>
        <taxon>Bacteroidota</taxon>
        <taxon>Cytophagia</taxon>
        <taxon>Cytophagales</taxon>
        <taxon>Hymenobacteraceae</taxon>
        <taxon>Rufibacter</taxon>
    </lineage>
</organism>
<dbReference type="EMBL" id="CP012643">
    <property type="protein sequence ID" value="ALI99315.1"/>
    <property type="molecule type" value="Genomic_DNA"/>
</dbReference>
<feature type="region of interest" description="Disordered" evidence="1">
    <location>
        <begin position="1"/>
        <end position="93"/>
    </location>
</feature>
<dbReference type="AlphaFoldDB" id="A0A0P0C2T9"/>